<dbReference type="OrthoDB" id="142218at2"/>
<dbReference type="PANTHER" id="PTHR33744:SF7">
    <property type="entry name" value="PUCR FAMILY TRANSCRIPTIONAL REGULATOR"/>
    <property type="match status" value="1"/>
</dbReference>
<reference evidence="3 4" key="3">
    <citation type="journal article" date="2012" name="J. Bacteriol.">
        <title>Genome Sequence of Paenibacillus terrae HPL-003, a Xylanase-Producing Bacterium Isolated from Soil Found in Forest Residue.</title>
        <authorList>
            <person name="Shin S.H."/>
            <person name="Kim S."/>
            <person name="Kim J.Y."/>
            <person name="Song H.Y."/>
            <person name="Cho S.J."/>
            <person name="Kim D.R."/>
            <person name="Lee K.I."/>
            <person name="Lim H.K."/>
            <person name="Park N.J."/>
            <person name="Hwang I.T."/>
            <person name="Yang K.S."/>
        </authorList>
    </citation>
    <scope>NUCLEOTIDE SEQUENCE [LARGE SCALE GENOMIC DNA]</scope>
    <source>
        <strain evidence="3 4">HPL-003</strain>
    </source>
</reference>
<proteinExistence type="predicted"/>
<dbReference type="KEGG" id="pta:HPL003_26295"/>
<dbReference type="Pfam" id="PF13556">
    <property type="entry name" value="HTH_30"/>
    <property type="match status" value="1"/>
</dbReference>
<dbReference type="InterPro" id="IPR025736">
    <property type="entry name" value="PucR_C-HTH_dom"/>
</dbReference>
<dbReference type="InterPro" id="IPR042070">
    <property type="entry name" value="PucR_C-HTH_sf"/>
</dbReference>
<gene>
    <name evidence="3" type="ordered locus">HPL003_26295</name>
</gene>
<feature type="domain" description="PucR C-terminal helix-turn-helix" evidence="2">
    <location>
        <begin position="479"/>
        <end position="537"/>
    </location>
</feature>
<dbReference type="InterPro" id="IPR012914">
    <property type="entry name" value="PucR_dom"/>
</dbReference>
<dbReference type="EMBL" id="CP003107">
    <property type="protein sequence ID" value="AET61973.1"/>
    <property type="molecule type" value="Genomic_DNA"/>
</dbReference>
<reference key="2">
    <citation type="submission" date="2011-11" db="EMBL/GenBank/DDBJ databases">
        <authorList>
            <person name="Shin S.H."/>
            <person name="Kim S."/>
            <person name="Kim J.Y."/>
        </authorList>
    </citation>
    <scope>NUCLEOTIDE SEQUENCE</scope>
    <source>
        <strain>HPL-003</strain>
    </source>
</reference>
<dbReference type="RefSeq" id="WP_014282653.1">
    <property type="nucleotide sequence ID" value="NC_016641.1"/>
</dbReference>
<dbReference type="Gene3D" id="1.10.10.2840">
    <property type="entry name" value="PucR C-terminal helix-turn-helix domain"/>
    <property type="match status" value="1"/>
</dbReference>
<organism evidence="3 4">
    <name type="scientific">Paenibacillus terrae (strain HPL-003)</name>
    <dbReference type="NCBI Taxonomy" id="985665"/>
    <lineage>
        <taxon>Bacteria</taxon>
        <taxon>Bacillati</taxon>
        <taxon>Bacillota</taxon>
        <taxon>Bacilli</taxon>
        <taxon>Bacillales</taxon>
        <taxon>Paenibacillaceae</taxon>
        <taxon>Paenibacillus</taxon>
    </lineage>
</organism>
<dbReference type="STRING" id="985665.HPL003_26295"/>
<dbReference type="eggNOG" id="COG2508">
    <property type="taxonomic scope" value="Bacteria"/>
</dbReference>
<dbReference type="PANTHER" id="PTHR33744">
    <property type="entry name" value="CARBOHYDRATE DIACID REGULATOR"/>
    <property type="match status" value="1"/>
</dbReference>
<evidence type="ECO:0000259" key="1">
    <source>
        <dbReference type="Pfam" id="PF07905"/>
    </source>
</evidence>
<reference evidence="4" key="1">
    <citation type="submission" date="2011-11" db="EMBL/GenBank/DDBJ databases">
        <title>Complete sequence of Paenibacillus terrae HPL-003.</title>
        <authorList>
            <person name="Shin S.H."/>
            <person name="Kim S."/>
            <person name="Kim J.Y."/>
        </authorList>
    </citation>
    <scope>NUCLEOTIDE SEQUENCE [LARGE SCALE GENOMIC DNA]</scope>
    <source>
        <strain evidence="4">HPL-003</strain>
    </source>
</reference>
<sequence>MTTTRIPYEQSSPSFRCTDLFEMNSLQGLKLLAGRGNLDNIISRVNIMEVPDIQNWAQANEFLVTTGYSYQNNMDAFLELIPHLVNRGVAAFGIKPKRFIAEIPQKIIDCAEAHGLPLFELSESTIFSNVVREVMEKVITFEAHNILLLQRRLEQVSELMLHGYDMPKILEVVEEMIGNPISILNAFSQFIASPEQMDYFKSFYNHLLGFDSRSSPKHSTIQVEDAAGRCVNLHVFNLWETERDPILVLLAEKNGACSDLDLSTVSRMLPLLNIRLSSENTYKLVQAKYFDDFLKDWLMGCIPSSEDLDIKGQFYGYSNLSACCYRVIIVKFHSSLQPTPDSAMLSKLNHMDPESPALFTAMSGKIIVLMPQPAGGGNVPPDETEALIRLIAEACGTTNFSLCIGESSAPLSINAGYIDTENLYIASCISRENAKLITWKQLGIYTILTLLPKHANVDKFIDRFVRPLVQYDKAHNSSLIPTLTAYFQMGCNIKLTALAMYTHYNTIVYRLDKIKTMLGISFDDAEARLQLQLGLKIYEMGE</sequence>
<accession>G7VR74</accession>
<dbReference type="Proteomes" id="UP000005876">
    <property type="component" value="Chromosome"/>
</dbReference>
<feature type="domain" description="Purine catabolism PurC-like" evidence="1">
    <location>
        <begin position="19"/>
        <end position="137"/>
    </location>
</feature>
<dbReference type="Pfam" id="PF07905">
    <property type="entry name" value="PucR"/>
    <property type="match status" value="1"/>
</dbReference>
<evidence type="ECO:0000259" key="2">
    <source>
        <dbReference type="Pfam" id="PF13556"/>
    </source>
</evidence>
<dbReference type="InterPro" id="IPR051448">
    <property type="entry name" value="CdaR-like_regulators"/>
</dbReference>
<evidence type="ECO:0000313" key="4">
    <source>
        <dbReference type="Proteomes" id="UP000005876"/>
    </source>
</evidence>
<name>G7VR74_PAETH</name>
<evidence type="ECO:0000313" key="3">
    <source>
        <dbReference type="EMBL" id="AET61973.1"/>
    </source>
</evidence>
<dbReference type="HOGENOM" id="CLU_017436_3_2_9"/>
<dbReference type="AlphaFoldDB" id="G7VR74"/>
<protein>
    <submittedName>
        <fullName evidence="3">Transcriptional regulator, PucR family protein</fullName>
    </submittedName>
</protein>